<dbReference type="STRING" id="553469.SAMN04487947_2346"/>
<keyword evidence="4" id="KW-1185">Reference proteome</keyword>
<gene>
    <name evidence="3" type="ORF">SAMN04487947_2346</name>
</gene>
<reference evidence="4" key="1">
    <citation type="submission" date="2016-10" db="EMBL/GenBank/DDBJ databases">
        <authorList>
            <person name="Varghese N."/>
            <person name="Submissions S."/>
        </authorList>
    </citation>
    <scope>NUCLEOTIDE SEQUENCE [LARGE SCALE GENOMIC DNA]</scope>
    <source>
        <strain evidence="4">CGMCC 1.7736</strain>
    </source>
</reference>
<evidence type="ECO:0000313" key="4">
    <source>
        <dbReference type="Proteomes" id="UP000198531"/>
    </source>
</evidence>
<dbReference type="SMART" id="SM00822">
    <property type="entry name" value="PKS_KR"/>
    <property type="match status" value="1"/>
</dbReference>
<dbReference type="NCBIfam" id="NF005559">
    <property type="entry name" value="PRK07231.1"/>
    <property type="match status" value="1"/>
</dbReference>
<feature type="domain" description="Ketoreductase" evidence="2">
    <location>
        <begin position="12"/>
        <end position="195"/>
    </location>
</feature>
<dbReference type="InterPro" id="IPR020904">
    <property type="entry name" value="Sc_DH/Rdtase_CS"/>
</dbReference>
<dbReference type="Gene3D" id="3.40.50.720">
    <property type="entry name" value="NAD(P)-binding Rossmann-like Domain"/>
    <property type="match status" value="1"/>
</dbReference>
<evidence type="ECO:0000259" key="2">
    <source>
        <dbReference type="SMART" id="SM00822"/>
    </source>
</evidence>
<dbReference type="FunFam" id="3.40.50.720:FF:000084">
    <property type="entry name" value="Short-chain dehydrogenase reductase"/>
    <property type="match status" value="1"/>
</dbReference>
<organism evidence="3 4">
    <name type="scientific">Halogeometricum rufum</name>
    <dbReference type="NCBI Taxonomy" id="553469"/>
    <lineage>
        <taxon>Archaea</taxon>
        <taxon>Methanobacteriati</taxon>
        <taxon>Methanobacteriota</taxon>
        <taxon>Stenosarchaea group</taxon>
        <taxon>Halobacteria</taxon>
        <taxon>Halobacteriales</taxon>
        <taxon>Haloferacaceae</taxon>
        <taxon>Halogeometricum</taxon>
    </lineage>
</organism>
<dbReference type="RefSeq" id="WP_089807806.1">
    <property type="nucleotide sequence ID" value="NZ_FOYT01000002.1"/>
</dbReference>
<dbReference type="PRINTS" id="PR00080">
    <property type="entry name" value="SDRFAMILY"/>
</dbReference>
<dbReference type="SUPFAM" id="SSF51735">
    <property type="entry name" value="NAD(P)-binding Rossmann-fold domains"/>
    <property type="match status" value="1"/>
</dbReference>
<dbReference type="GO" id="GO:0016616">
    <property type="term" value="F:oxidoreductase activity, acting on the CH-OH group of donors, NAD or NADP as acceptor"/>
    <property type="evidence" value="ECO:0007669"/>
    <property type="project" value="TreeGrafter"/>
</dbReference>
<evidence type="ECO:0000256" key="1">
    <source>
        <dbReference type="ARBA" id="ARBA00006484"/>
    </source>
</evidence>
<accession>A0A1I6HQX8</accession>
<dbReference type="Pfam" id="PF13561">
    <property type="entry name" value="adh_short_C2"/>
    <property type="match status" value="1"/>
</dbReference>
<protein>
    <submittedName>
        <fullName evidence="3">NAD(P)-dependent dehydrogenase, short-chain alcohol dehydrogenase family</fullName>
    </submittedName>
</protein>
<dbReference type="InterPro" id="IPR036291">
    <property type="entry name" value="NAD(P)-bd_dom_sf"/>
</dbReference>
<dbReference type="InterPro" id="IPR057326">
    <property type="entry name" value="KR_dom"/>
</dbReference>
<evidence type="ECO:0000313" key="3">
    <source>
        <dbReference type="EMBL" id="SFR56853.1"/>
    </source>
</evidence>
<dbReference type="OrthoDB" id="7442at2157"/>
<dbReference type="AlphaFoldDB" id="A0A1I6HQX8"/>
<dbReference type="Proteomes" id="UP000198531">
    <property type="component" value="Unassembled WGS sequence"/>
</dbReference>
<sequence>MGVLDRFRLDGETAIVTGGNRGIGRAIAQALAEAGADVVVANRDEESGRVAAAEIAESTGAETLAVAVDVADEASVEAMVDATLAKFGDVDVLVNNAGIVVHEGIEEMTLAEWNSVIATNLTGVFLCSKYAGAPMVAGDGGAIVSVSSMSAYVANYPQRQVSYNASKGGVESFTRQLASEWAEHDVRVNTVAPGYVRTDNTDQADAVDPDIDEVWTSEMLMDDIAPPEDVAPTVVYLASDAARYVTGASVVVDGGYTVR</sequence>
<dbReference type="InterPro" id="IPR002347">
    <property type="entry name" value="SDR_fam"/>
</dbReference>
<dbReference type="PROSITE" id="PS00061">
    <property type="entry name" value="ADH_SHORT"/>
    <property type="match status" value="1"/>
</dbReference>
<dbReference type="PRINTS" id="PR00081">
    <property type="entry name" value="GDHRDH"/>
</dbReference>
<proteinExistence type="inferred from homology"/>
<name>A0A1I6HQX8_9EURY</name>
<dbReference type="EMBL" id="FOYT01000002">
    <property type="protein sequence ID" value="SFR56853.1"/>
    <property type="molecule type" value="Genomic_DNA"/>
</dbReference>
<dbReference type="PANTHER" id="PTHR42760">
    <property type="entry name" value="SHORT-CHAIN DEHYDROGENASES/REDUCTASES FAMILY MEMBER"/>
    <property type="match status" value="1"/>
</dbReference>
<comment type="similarity">
    <text evidence="1">Belongs to the short-chain dehydrogenases/reductases (SDR) family.</text>
</comment>